<name>A0A7L9FKA8_9CREN</name>
<evidence type="ECO:0000313" key="2">
    <source>
        <dbReference type="Proteomes" id="UP000594121"/>
    </source>
</evidence>
<dbReference type="KEGG" id="thel:IG193_02995"/>
<dbReference type="AlphaFoldDB" id="A0A7L9FKA8"/>
<organism evidence="1 2">
    <name type="scientific">Infirmifilum lucidum</name>
    <dbReference type="NCBI Taxonomy" id="2776706"/>
    <lineage>
        <taxon>Archaea</taxon>
        <taxon>Thermoproteota</taxon>
        <taxon>Thermoprotei</taxon>
        <taxon>Thermofilales</taxon>
        <taxon>Thermofilaceae</taxon>
        <taxon>Infirmifilum</taxon>
    </lineage>
</organism>
<evidence type="ECO:0000313" key="1">
    <source>
        <dbReference type="EMBL" id="QOJ79443.1"/>
    </source>
</evidence>
<gene>
    <name evidence="1" type="ORF">IG193_02995</name>
</gene>
<sequence length="221" mass="25017">MRENILAEEVFERLSGFYLMKGNLEILGRSYALGVRITDLESSGRCVSGTYEEATPYTLTTNEETIRVPRLLRVAFHFVWVKRGIFLLVASGKKRSLRVSSTLSEAIFGKPDMISPVYIPPQRLRELYSENAEPRQVVFTGLREVAGVDTVVLYGKPLSQSSLLRRYMQVGQERYAVYRNEKGLFGVSAGGLVIAFSRIDDEEFRNYIVEKILPVVEPVPV</sequence>
<proteinExistence type="predicted"/>
<dbReference type="InParanoid" id="A0A7L9FKA8"/>
<reference evidence="1 2" key="1">
    <citation type="submission" date="2020-10" db="EMBL/GenBank/DDBJ databases">
        <title>Thermofilum lucidum 3507LT sp. nov. a novel member of Thermofilaceae family isolated from Chile hot spring, and proposal of description order Thermofilales.</title>
        <authorList>
            <person name="Zayulina K.S."/>
            <person name="Elcheninov A.G."/>
            <person name="Toshchakov S.V."/>
            <person name="Kublanov I.V."/>
        </authorList>
    </citation>
    <scope>NUCLEOTIDE SEQUENCE [LARGE SCALE GENOMIC DNA]</scope>
    <source>
        <strain evidence="1 2">3507LT</strain>
    </source>
</reference>
<protein>
    <submittedName>
        <fullName evidence="1">Uncharacterized protein</fullName>
    </submittedName>
</protein>
<dbReference type="RefSeq" id="WP_192819415.1">
    <property type="nucleotide sequence ID" value="NZ_CP062310.1"/>
</dbReference>
<dbReference type="Proteomes" id="UP000594121">
    <property type="component" value="Chromosome"/>
</dbReference>
<dbReference type="EMBL" id="CP062310">
    <property type="protein sequence ID" value="QOJ79443.1"/>
    <property type="molecule type" value="Genomic_DNA"/>
</dbReference>
<accession>A0A7L9FKA8</accession>
<keyword evidence="2" id="KW-1185">Reference proteome</keyword>
<dbReference type="GeneID" id="59148829"/>